<dbReference type="InterPro" id="IPR011053">
    <property type="entry name" value="Single_hybrid_motif"/>
</dbReference>
<organism evidence="1">
    <name type="scientific">marine metagenome</name>
    <dbReference type="NCBI Taxonomy" id="408172"/>
    <lineage>
        <taxon>unclassified sequences</taxon>
        <taxon>metagenomes</taxon>
        <taxon>ecological metagenomes</taxon>
    </lineage>
</organism>
<protein>
    <recommendedName>
        <fullName evidence="2">Glycine cleavage system protein H</fullName>
    </recommendedName>
</protein>
<name>A0A382NF20_9ZZZZ</name>
<dbReference type="Pfam" id="PF01597">
    <property type="entry name" value="GCV_H"/>
    <property type="match status" value="1"/>
</dbReference>
<dbReference type="SUPFAM" id="SSF51230">
    <property type="entry name" value="Single hybrid motif"/>
    <property type="match status" value="1"/>
</dbReference>
<feature type="non-terminal residue" evidence="1">
    <location>
        <position position="48"/>
    </location>
</feature>
<dbReference type="Gene3D" id="2.40.50.100">
    <property type="match status" value="1"/>
</dbReference>
<dbReference type="GO" id="GO:0019464">
    <property type="term" value="P:glycine decarboxylation via glycine cleavage system"/>
    <property type="evidence" value="ECO:0007669"/>
    <property type="project" value="InterPro"/>
</dbReference>
<dbReference type="GO" id="GO:0005829">
    <property type="term" value="C:cytosol"/>
    <property type="evidence" value="ECO:0007669"/>
    <property type="project" value="TreeGrafter"/>
</dbReference>
<dbReference type="InterPro" id="IPR002930">
    <property type="entry name" value="GCV_H"/>
</dbReference>
<dbReference type="PANTHER" id="PTHR11715:SF3">
    <property type="entry name" value="GLYCINE CLEAVAGE SYSTEM H PROTEIN-RELATED"/>
    <property type="match status" value="1"/>
</dbReference>
<evidence type="ECO:0000313" key="1">
    <source>
        <dbReference type="EMBL" id="SVC59290.1"/>
    </source>
</evidence>
<dbReference type="GO" id="GO:0005960">
    <property type="term" value="C:glycine cleavage complex"/>
    <property type="evidence" value="ECO:0007669"/>
    <property type="project" value="InterPro"/>
</dbReference>
<dbReference type="AlphaFoldDB" id="A0A382NF20"/>
<dbReference type="EMBL" id="UINC01099769">
    <property type="protein sequence ID" value="SVC59290.1"/>
    <property type="molecule type" value="Genomic_DNA"/>
</dbReference>
<sequence>MYPEDLKYSKEHEWVRINGSIAEVGVTLFAQESLGDVVYVDLPVVGSE</sequence>
<gene>
    <name evidence="1" type="ORF">METZ01_LOCUS312144</name>
</gene>
<dbReference type="GO" id="GO:0009249">
    <property type="term" value="P:protein lipoylation"/>
    <property type="evidence" value="ECO:0007669"/>
    <property type="project" value="TreeGrafter"/>
</dbReference>
<dbReference type="InterPro" id="IPR033753">
    <property type="entry name" value="GCV_H/Fam206"/>
</dbReference>
<accession>A0A382NF20</accession>
<evidence type="ECO:0008006" key="2">
    <source>
        <dbReference type="Google" id="ProtNLM"/>
    </source>
</evidence>
<reference evidence="1" key="1">
    <citation type="submission" date="2018-05" db="EMBL/GenBank/DDBJ databases">
        <authorList>
            <person name="Lanie J.A."/>
            <person name="Ng W.-L."/>
            <person name="Kazmierczak K.M."/>
            <person name="Andrzejewski T.M."/>
            <person name="Davidsen T.M."/>
            <person name="Wayne K.J."/>
            <person name="Tettelin H."/>
            <person name="Glass J.I."/>
            <person name="Rusch D."/>
            <person name="Podicherti R."/>
            <person name="Tsui H.-C.T."/>
            <person name="Winkler M.E."/>
        </authorList>
    </citation>
    <scope>NUCLEOTIDE SEQUENCE</scope>
</reference>
<dbReference type="PANTHER" id="PTHR11715">
    <property type="entry name" value="GLYCINE CLEAVAGE SYSTEM H PROTEIN"/>
    <property type="match status" value="1"/>
</dbReference>
<proteinExistence type="predicted"/>